<dbReference type="SUPFAM" id="SSF47203">
    <property type="entry name" value="Acyl-CoA dehydrogenase C-terminal domain-like"/>
    <property type="match status" value="1"/>
</dbReference>
<dbReference type="GO" id="GO:0071949">
    <property type="term" value="F:FAD binding"/>
    <property type="evidence" value="ECO:0007669"/>
    <property type="project" value="InterPro"/>
</dbReference>
<dbReference type="GO" id="GO:0003997">
    <property type="term" value="F:acyl-CoA oxidase activity"/>
    <property type="evidence" value="ECO:0007669"/>
    <property type="project" value="InterPro"/>
</dbReference>
<dbReference type="PANTHER" id="PTHR10909:SF382">
    <property type="entry name" value="ACYL-COENZYME A OXIDASE"/>
    <property type="match status" value="1"/>
</dbReference>
<proteinExistence type="predicted"/>
<dbReference type="InterPro" id="IPR046373">
    <property type="entry name" value="Acyl-CoA_Oxase/DH_mid-dom_sf"/>
</dbReference>
<dbReference type="GO" id="GO:0055088">
    <property type="term" value="P:lipid homeostasis"/>
    <property type="evidence" value="ECO:0007669"/>
    <property type="project" value="TreeGrafter"/>
</dbReference>
<comment type="caution">
    <text evidence="2">The sequence shown here is derived from an EMBL/GenBank/DDBJ whole genome shotgun (WGS) entry which is preliminary data.</text>
</comment>
<dbReference type="InterPro" id="IPR009100">
    <property type="entry name" value="AcylCoA_DH/oxidase_NM_dom_sf"/>
</dbReference>
<sequence>MPARTYQLAQSPLFQDVSEHLPLKRRIALSYERAIAIGRAYQLTADDVRNTTSKYWELHSDPIMPMDGAAGSLISIHYNLAVGTFARYTKGRPDVEAILHRLLTFQVFGQFCLTELGHGLDARNLETTATVLPDGSIDLHTPYDRAAKHMPPTSPTGMPCMAVVFARLVVEGEDRGIKPFAVLMHDGFNMSQGITAKTLPPRGGSHPMEHCLTYFNHVNLPHTALLASASRDVDDRAAFFDNIHRVVVGTMSIAGLSIASMRVGAYIAGRYSQRRKVIDAYTGASRPIISFTTQQIPILSTIAQVVVFKSFVKRAIALFTDKNIGHDLKHCVASIAKTVCIKHCHGNLIALSDRCGAQGVFEVNQLSVMHADYRGAAIAEGDILGISVRFAVELLLGRVKLPASTNPESLLARHAASMFSELRNTLASRFQHHRDPEFQSIVLPQCQPLMEAFGHAMAYDAAVADGVDARVLDMFVASIMKEDSAWYTEVGGVSRATQKEMERRAVERLLPSLDALLQDLDVEAYCSAPIISDEKWKRYVDGLPTFTHQRPTQHSFARYQPEKVQIRAVL</sequence>
<dbReference type="GO" id="GO:0005777">
    <property type="term" value="C:peroxisome"/>
    <property type="evidence" value="ECO:0007669"/>
    <property type="project" value="InterPro"/>
</dbReference>
<dbReference type="GO" id="GO:0005504">
    <property type="term" value="F:fatty acid binding"/>
    <property type="evidence" value="ECO:0007669"/>
    <property type="project" value="TreeGrafter"/>
</dbReference>
<keyword evidence="3" id="KW-1185">Reference proteome</keyword>
<dbReference type="PANTHER" id="PTHR10909">
    <property type="entry name" value="ELECTRON TRANSPORT OXIDOREDUCTASE"/>
    <property type="match status" value="1"/>
</dbReference>
<dbReference type="Gene3D" id="1.20.140.10">
    <property type="entry name" value="Butyryl-CoA Dehydrogenase, subunit A, domain 3"/>
    <property type="match status" value="1"/>
</dbReference>
<dbReference type="Pfam" id="PF22924">
    <property type="entry name" value="ACOX_C_alpha1"/>
    <property type="match status" value="1"/>
</dbReference>
<dbReference type="OrthoDB" id="538336at2759"/>
<dbReference type="Gene3D" id="2.40.110.10">
    <property type="entry name" value="Butyryl-CoA Dehydrogenase, subunit A, domain 2"/>
    <property type="match status" value="1"/>
</dbReference>
<accession>A0A8H5B5A2</accession>
<feature type="domain" description="Acyl-CoA oxidase C-alpha1" evidence="1">
    <location>
        <begin position="251"/>
        <end position="383"/>
    </location>
</feature>
<dbReference type="EMBL" id="JAACJJ010000042">
    <property type="protein sequence ID" value="KAF5316818.1"/>
    <property type="molecule type" value="Genomic_DNA"/>
</dbReference>
<protein>
    <recommendedName>
        <fullName evidence="1">Acyl-CoA oxidase C-alpha1 domain-containing protein</fullName>
    </recommendedName>
</protein>
<dbReference type="GO" id="GO:0033540">
    <property type="term" value="P:fatty acid beta-oxidation using acyl-CoA oxidase"/>
    <property type="evidence" value="ECO:0007669"/>
    <property type="project" value="TreeGrafter"/>
</dbReference>
<gene>
    <name evidence="2" type="ORF">D9619_006880</name>
</gene>
<reference evidence="2 3" key="1">
    <citation type="journal article" date="2020" name="ISME J.">
        <title>Uncovering the hidden diversity of litter-decomposition mechanisms in mushroom-forming fungi.</title>
        <authorList>
            <person name="Floudas D."/>
            <person name="Bentzer J."/>
            <person name="Ahren D."/>
            <person name="Johansson T."/>
            <person name="Persson P."/>
            <person name="Tunlid A."/>
        </authorList>
    </citation>
    <scope>NUCLEOTIDE SEQUENCE [LARGE SCALE GENOMIC DNA]</scope>
    <source>
        <strain evidence="2 3">CBS 101986</strain>
    </source>
</reference>
<dbReference type="InterPro" id="IPR055060">
    <property type="entry name" value="ACOX_C_alpha1"/>
</dbReference>
<evidence type="ECO:0000313" key="2">
    <source>
        <dbReference type="EMBL" id="KAF5316818.1"/>
    </source>
</evidence>
<organism evidence="2 3">
    <name type="scientific">Psilocybe cf. subviscida</name>
    <dbReference type="NCBI Taxonomy" id="2480587"/>
    <lineage>
        <taxon>Eukaryota</taxon>
        <taxon>Fungi</taxon>
        <taxon>Dikarya</taxon>
        <taxon>Basidiomycota</taxon>
        <taxon>Agaricomycotina</taxon>
        <taxon>Agaricomycetes</taxon>
        <taxon>Agaricomycetidae</taxon>
        <taxon>Agaricales</taxon>
        <taxon>Agaricineae</taxon>
        <taxon>Strophariaceae</taxon>
        <taxon>Psilocybe</taxon>
    </lineage>
</organism>
<dbReference type="InterPro" id="IPR036250">
    <property type="entry name" value="AcylCo_DH-like_C"/>
</dbReference>
<dbReference type="AlphaFoldDB" id="A0A8H5B5A2"/>
<dbReference type="Proteomes" id="UP000567179">
    <property type="component" value="Unassembled WGS sequence"/>
</dbReference>
<name>A0A8H5B5A2_9AGAR</name>
<evidence type="ECO:0000259" key="1">
    <source>
        <dbReference type="Pfam" id="PF22924"/>
    </source>
</evidence>
<dbReference type="SUPFAM" id="SSF56645">
    <property type="entry name" value="Acyl-CoA dehydrogenase NM domain-like"/>
    <property type="match status" value="1"/>
</dbReference>
<dbReference type="InterPro" id="IPR012258">
    <property type="entry name" value="Acyl-CoA_oxidase"/>
</dbReference>
<evidence type="ECO:0000313" key="3">
    <source>
        <dbReference type="Proteomes" id="UP000567179"/>
    </source>
</evidence>